<feature type="compositionally biased region" description="Polar residues" evidence="1">
    <location>
        <begin position="21"/>
        <end position="34"/>
    </location>
</feature>
<comment type="caution">
    <text evidence="2">The sequence shown here is derived from an EMBL/GenBank/DDBJ whole genome shotgun (WGS) entry which is preliminary data.</text>
</comment>
<organism evidence="2 3">
    <name type="scientific">Caerostris extrusa</name>
    <name type="common">Bark spider</name>
    <name type="synonym">Caerostris bankana</name>
    <dbReference type="NCBI Taxonomy" id="172846"/>
    <lineage>
        <taxon>Eukaryota</taxon>
        <taxon>Metazoa</taxon>
        <taxon>Ecdysozoa</taxon>
        <taxon>Arthropoda</taxon>
        <taxon>Chelicerata</taxon>
        <taxon>Arachnida</taxon>
        <taxon>Araneae</taxon>
        <taxon>Araneomorphae</taxon>
        <taxon>Entelegynae</taxon>
        <taxon>Araneoidea</taxon>
        <taxon>Araneidae</taxon>
        <taxon>Caerostris</taxon>
    </lineage>
</organism>
<feature type="region of interest" description="Disordered" evidence="1">
    <location>
        <begin position="1"/>
        <end position="34"/>
    </location>
</feature>
<reference evidence="2 3" key="1">
    <citation type="submission" date="2021-06" db="EMBL/GenBank/DDBJ databases">
        <title>Caerostris extrusa draft genome.</title>
        <authorList>
            <person name="Kono N."/>
            <person name="Arakawa K."/>
        </authorList>
    </citation>
    <scope>NUCLEOTIDE SEQUENCE [LARGE SCALE GENOMIC DNA]</scope>
</reference>
<feature type="region of interest" description="Disordered" evidence="1">
    <location>
        <begin position="69"/>
        <end position="95"/>
    </location>
</feature>
<dbReference type="AlphaFoldDB" id="A0AAV4WJM4"/>
<evidence type="ECO:0000256" key="1">
    <source>
        <dbReference type="SAM" id="MobiDB-lite"/>
    </source>
</evidence>
<name>A0AAV4WJM4_CAEEX</name>
<dbReference type="Proteomes" id="UP001054945">
    <property type="component" value="Unassembled WGS sequence"/>
</dbReference>
<evidence type="ECO:0000313" key="3">
    <source>
        <dbReference type="Proteomes" id="UP001054945"/>
    </source>
</evidence>
<accession>A0AAV4WJM4</accession>
<proteinExistence type="predicted"/>
<evidence type="ECO:0000313" key="2">
    <source>
        <dbReference type="EMBL" id="GIY83076.1"/>
    </source>
</evidence>
<protein>
    <submittedName>
        <fullName evidence="2">Uncharacterized protein</fullName>
    </submittedName>
</protein>
<gene>
    <name evidence="2" type="ORF">CEXT_548361</name>
</gene>
<keyword evidence="3" id="KW-1185">Reference proteome</keyword>
<dbReference type="EMBL" id="BPLR01016334">
    <property type="protein sequence ID" value="GIY83076.1"/>
    <property type="molecule type" value="Genomic_DNA"/>
</dbReference>
<sequence length="95" mass="10653">MKISYPKGPLRQSKNRLIKKQTPNNIQNSFSMSPQRQKLYTNQIGPEINKSRSQVSVKRKRIVNLLSHPQWTGPVGKKSSPPKGGAVADVMKDKA</sequence>